<comment type="caution">
    <text evidence="5">The sequence shown here is derived from an EMBL/GenBank/DDBJ whole genome shotgun (WGS) entry which is preliminary data.</text>
</comment>
<dbReference type="Gene3D" id="3.40.190.10">
    <property type="entry name" value="Periplasmic binding protein-like II"/>
    <property type="match status" value="1"/>
</dbReference>
<dbReference type="InterPro" id="IPR039424">
    <property type="entry name" value="SBP_5"/>
</dbReference>
<dbReference type="OrthoDB" id="9803988at2"/>
<protein>
    <recommendedName>
        <fullName evidence="4">Solute-binding protein family 5 domain-containing protein</fullName>
    </recommendedName>
</protein>
<dbReference type="AlphaFoldDB" id="W6TF87"/>
<feature type="domain" description="Solute-binding protein family 5" evidence="4">
    <location>
        <begin position="146"/>
        <end position="547"/>
    </location>
</feature>
<dbReference type="SUPFAM" id="SSF53850">
    <property type="entry name" value="Periplasmic binding protein-like II"/>
    <property type="match status" value="1"/>
</dbReference>
<evidence type="ECO:0000259" key="4">
    <source>
        <dbReference type="Pfam" id="PF00496"/>
    </source>
</evidence>
<dbReference type="PANTHER" id="PTHR30290:SF64">
    <property type="entry name" value="ABC TRANSPORTER PERIPLASMIC BINDING PROTEIN"/>
    <property type="match status" value="1"/>
</dbReference>
<evidence type="ECO:0000313" key="5">
    <source>
        <dbReference type="EMBL" id="ETZ07654.1"/>
    </source>
</evidence>
<dbReference type="Proteomes" id="UP000019112">
    <property type="component" value="Unassembled WGS sequence"/>
</dbReference>
<dbReference type="RefSeq" id="WP_021827821.1">
    <property type="nucleotide sequence ID" value="NZ_AWTR02000017.1"/>
</dbReference>
<dbReference type="PANTHER" id="PTHR30290">
    <property type="entry name" value="PERIPLASMIC BINDING COMPONENT OF ABC TRANSPORTER"/>
    <property type="match status" value="1"/>
</dbReference>
<proteinExistence type="inferred from homology"/>
<name>W6TF87_HOLOB</name>
<keyword evidence="3" id="KW-0732">Signal</keyword>
<comment type="subcellular location">
    <subcellularLocation>
        <location evidence="1">Periplasm</location>
    </subcellularLocation>
</comment>
<dbReference type="STRING" id="1399147.P618_200145"/>
<dbReference type="InterPro" id="IPR000914">
    <property type="entry name" value="SBP_5_dom"/>
</dbReference>
<dbReference type="GO" id="GO:1904680">
    <property type="term" value="F:peptide transmembrane transporter activity"/>
    <property type="evidence" value="ECO:0007669"/>
    <property type="project" value="TreeGrafter"/>
</dbReference>
<dbReference type="Gene3D" id="3.10.105.10">
    <property type="entry name" value="Dipeptide-binding Protein, Domain 3"/>
    <property type="match status" value="1"/>
</dbReference>
<dbReference type="GO" id="GO:0015833">
    <property type="term" value="P:peptide transport"/>
    <property type="evidence" value="ECO:0007669"/>
    <property type="project" value="TreeGrafter"/>
</dbReference>
<comment type="similarity">
    <text evidence="2">Belongs to the bacterial solute-binding protein 5 family.</text>
</comment>
<evidence type="ECO:0000256" key="3">
    <source>
        <dbReference type="ARBA" id="ARBA00022729"/>
    </source>
</evidence>
<accession>W6TF87</accession>
<evidence type="ECO:0000313" key="6">
    <source>
        <dbReference type="Proteomes" id="UP000019112"/>
    </source>
</evidence>
<gene>
    <name evidence="5" type="ORF">P618_200145</name>
</gene>
<dbReference type="EMBL" id="AWTR02000017">
    <property type="protein sequence ID" value="ETZ07654.1"/>
    <property type="molecule type" value="Genomic_DNA"/>
</dbReference>
<reference evidence="5 6" key="1">
    <citation type="journal article" date="2014" name="FEMS Microbiol. Lett.">
        <title>Draft genome sequences of three Holospora species (Holospora obtusa, Holospora undulata, and Holospora elegans), endonuclear symbiotic bacteria of the ciliate Paramecium caudatum.</title>
        <authorList>
            <person name="Dohra H."/>
            <person name="Tanaka K."/>
            <person name="Suzuki T."/>
            <person name="Fujishima M."/>
            <person name="Suzuki H."/>
        </authorList>
    </citation>
    <scope>NUCLEOTIDE SEQUENCE [LARGE SCALE GENOMIC DNA]</scope>
    <source>
        <strain evidence="5 6">F1</strain>
    </source>
</reference>
<evidence type="ECO:0000256" key="2">
    <source>
        <dbReference type="ARBA" id="ARBA00005695"/>
    </source>
</evidence>
<dbReference type="GO" id="GO:0042884">
    <property type="term" value="P:microcin transport"/>
    <property type="evidence" value="ECO:0007669"/>
    <property type="project" value="TreeGrafter"/>
</dbReference>
<dbReference type="Pfam" id="PF00496">
    <property type="entry name" value="SBP_bac_5"/>
    <property type="match status" value="1"/>
</dbReference>
<dbReference type="GO" id="GO:0030288">
    <property type="term" value="C:outer membrane-bounded periplasmic space"/>
    <property type="evidence" value="ECO:0007669"/>
    <property type="project" value="TreeGrafter"/>
</dbReference>
<evidence type="ECO:0000256" key="1">
    <source>
        <dbReference type="ARBA" id="ARBA00004418"/>
    </source>
</evidence>
<dbReference type="eggNOG" id="COG4166">
    <property type="taxonomic scope" value="Bacteria"/>
</dbReference>
<keyword evidence="6" id="KW-1185">Reference proteome</keyword>
<sequence length="644" mass="74655">MKNIKKHSIYLIVIKFLILNLSAKTLQNVSRKILAVSVDASKLNVDSYLLNTKTPQTIQKLSCNNFEEGTNFDRYHVYKTLHPHKLVNIHAPKGGILTLPIISSSFTSLNPFVFIGFPPGIFCAHEPSLTVTSLMMRCWECDFHMIPYCASKIRKAKDNSWIHFCLDPKACFHDGTPVTTEDVYATFQYFCCYGSPYRKKLGKKVSRICVHDAQNITFYMTPIQDDNNSELRYEPEFPLLLAGLPILSKADISWRDGTEDPMTPLLGSGPYQFYRHTETVTIYRKVFNFWGKDLPQFQGIGNVNEIQYKRFLTKESAFSAFIRGEIDVWKESNPEQWNLYSSFSNFKNKIQVHKIVHKDPIGMRGFFLNTRIPLFQDIRIRQGLSAILDLKFSDFQRIVGKQSYRIESFFQGTSYASSLHFTPEEYQAFLSLPVPVKHISALKLRTKHEILKHFKRSGWKLKNHVLQKDNISMRFIITVKKKEEKVWAQRFSIYLKEFGIEALVKEIDETAYYRKIAKKDFDMIVAERLVSLAPGAEQLSYWTSEGEHTQKKNYSGIQDPNIDFACKQMMLFWNDQKQYALWLSVLDRLLKLGCYVLPLHYYNTKILAHWRHVGIPAFHNFSDSAPAVSYWIVPSANLGSALHR</sequence>
<organism evidence="5 6">
    <name type="scientific">Holospora obtusa F1</name>
    <dbReference type="NCBI Taxonomy" id="1399147"/>
    <lineage>
        <taxon>Bacteria</taxon>
        <taxon>Pseudomonadati</taxon>
        <taxon>Pseudomonadota</taxon>
        <taxon>Alphaproteobacteria</taxon>
        <taxon>Holosporales</taxon>
        <taxon>Holosporaceae</taxon>
        <taxon>Holospora</taxon>
    </lineage>
</organism>